<dbReference type="Gene3D" id="3.60.10.10">
    <property type="entry name" value="Endonuclease/exonuclease/phosphatase"/>
    <property type="match status" value="1"/>
</dbReference>
<dbReference type="InterPro" id="IPR046700">
    <property type="entry name" value="DUF6570"/>
</dbReference>
<keyword evidence="5" id="KW-1185">Reference proteome</keyword>
<dbReference type="SMART" id="SM00382">
    <property type="entry name" value="AAA"/>
    <property type="match status" value="1"/>
</dbReference>
<comment type="similarity">
    <text evidence="1">Belongs to the helicase family.</text>
</comment>
<dbReference type="Gene3D" id="3.40.50.300">
    <property type="entry name" value="P-loop containing nucleotide triphosphate hydrolases"/>
    <property type="match status" value="1"/>
</dbReference>
<dbReference type="InterPro" id="IPR010285">
    <property type="entry name" value="DNA_helicase_pif1-like_DEAD"/>
</dbReference>
<dbReference type="GO" id="GO:0006281">
    <property type="term" value="P:DNA repair"/>
    <property type="evidence" value="ECO:0007669"/>
    <property type="project" value="UniProtKB-KW"/>
</dbReference>
<dbReference type="Pfam" id="PF05970">
    <property type="entry name" value="PIF1"/>
    <property type="match status" value="1"/>
</dbReference>
<keyword evidence="1" id="KW-0378">Hydrolase</keyword>
<evidence type="ECO:0000256" key="2">
    <source>
        <dbReference type="SAM" id="MobiDB-lite"/>
    </source>
</evidence>
<dbReference type="Pfam" id="PF21530">
    <property type="entry name" value="Pif1_2B_dom"/>
    <property type="match status" value="1"/>
</dbReference>
<dbReference type="GO" id="GO:0000723">
    <property type="term" value="P:telomere maintenance"/>
    <property type="evidence" value="ECO:0007669"/>
    <property type="project" value="InterPro"/>
</dbReference>
<dbReference type="GO" id="GO:0006310">
    <property type="term" value="P:DNA recombination"/>
    <property type="evidence" value="ECO:0007669"/>
    <property type="project" value="UniProtKB-KW"/>
</dbReference>
<keyword evidence="1" id="KW-0227">DNA damage</keyword>
<evidence type="ECO:0000313" key="4">
    <source>
        <dbReference type="EMBL" id="KAK3094153.1"/>
    </source>
</evidence>
<feature type="region of interest" description="Disordered" evidence="2">
    <location>
        <begin position="194"/>
        <end position="231"/>
    </location>
</feature>
<dbReference type="InterPro" id="IPR049163">
    <property type="entry name" value="Pif1-like_2B_dom"/>
</dbReference>
<name>A0AA88XY87_PINIB</name>
<keyword evidence="1" id="KW-0233">DNA recombination</keyword>
<dbReference type="InterPro" id="IPR005135">
    <property type="entry name" value="Endo/exonuclease/phosphatase"/>
</dbReference>
<dbReference type="Pfam" id="PF14214">
    <property type="entry name" value="Helitron_like_N"/>
    <property type="match status" value="1"/>
</dbReference>
<keyword evidence="1" id="KW-0547">Nucleotide-binding</keyword>
<dbReference type="InterPro" id="IPR025476">
    <property type="entry name" value="Helitron_helicase-like"/>
</dbReference>
<proteinExistence type="inferred from homology"/>
<dbReference type="InterPro" id="IPR051055">
    <property type="entry name" value="PIF1_helicase"/>
</dbReference>
<accession>A0AA88XY87</accession>
<dbReference type="InterPro" id="IPR036691">
    <property type="entry name" value="Endo/exonu/phosph_ase_sf"/>
</dbReference>
<keyword evidence="1" id="KW-0234">DNA repair</keyword>
<keyword evidence="1" id="KW-0347">Helicase</keyword>
<sequence length="1721" mass="197077">MLYKRSVVAYNNVTLKSTSDNLLNQCISNNISAENTEWLCRTCLHYIKLNKLPPQSDANNLKLPSLPKELQGLTTLEERLLSQRYPFMKLIALPKGRQNAIKGAVVNIPVEVQSVAQSLPRTPSDAGFIPLKLKRKVEYKGHYSFQYVRPQRILKALQWLKANNKLYENVTINQSWEEDCIQDDIEVWNELTGTITPRQDQVSEDEEDNELTGSSSSESEQENEEIVPITRDESHNVQLETCVQPSDLSIDASRIMSIAPGEGKKPLPILQDTNFEELSFPTLFPTGKFGYTCKRQVKLSAKKYFQKRLLEKNGNFASNIEYLFVAQFVAEWKEINASISVALRKSLSNHNGEICNAGFFRNSDRIRPLITKDDAYRFLRPIRGSPPYWQKVMFELLAAIKQFKIFTWFLTLSAADLKWKDTLIAISRQQGKDLSTEELEQMTWEERCSLLRSNPTTAARHFYHRVQCLFTDVILSPACPLGTVTRYFYRIEFQQRGSPHVHCILWIENAPQPSDSSKIICEFVDKYIQSHLPSDDIILTQLVKDLQTHRHTATCTKRGKTCRFGYPRPVSEQILMSKPELEECDIYHKRSIDETLGTVKQYLQDHESELETMSVSDVLQRCNVSSDKYYDALQSSSKTPTIFLRRAPSETCINNYNPHILKLWEANMDLQFVTSPYAAIAYITSYITKDEREVGTVLQAASREMRNHRVNEQMKKVAHAFSNARNVSAQEAAYRILGLPLYKSNFTTVWLPSGFPENRIRILKRKEQLDALDDEDEDVFATNILDRYSARPKSLKDMCLAEFGMWYTTDASRKIDHFDNDHLSTDYEEDIQGDIQANKTTCQSDQNFEKIIILDGLGKMRKRCLEAVVRYHQCSQAENPELYSYNRMLHFMPWFDEKTDLKSTFNTFSEHYESKKSEIETTFARLMKNNDIVTEAVSHFQEFGPPTHAWDDIAPETQHVEAQLVEEGYQSDDNFAIVNPDSNVNATFTAESCGPNIQSVLEVDPQLLSNSDYFQLVQSLNFEQRCAFEYLFRWCHQQKGHISKVIEPKHIFITGGAGTGKSHLISAIFNMANRELREVGTEPDKPKILLTAPTGTAAFNINGCTIHSALQLPTKMDDTYQKLSDSTCNRLRVQLAYLKILIIDEISMVSSGVFNYVDKRLQQIKDVTQPFGGITVVAVGDLYQLRPVGKYVFELSSNIMLRFAGSVWQSNFYLIELRQIMRQKDDSAFAALLNRIRKGQQTMDDIKILQDRGVNSSDQNYNRKALHIYATNIQTDEHNNDRLTELAKPIVQLTRREQKPVSLENYTVSDNPSHTGGLVKTLHLCVGARVMIIRNIDVQDGLVNGAQGQIIDFLPSLDNVQAILVKFDKPNIGQTARNASTLNLNIYEKNAVPISRIDVQFSTSFKRTGLTITWTQFPLKLAFACTIHKVQGLSVDELVVSFKKKFSGGQAYVALSRCRTIQGLQILDFDPQKILQNSSVKREMARLQENVTLPSPYIFLYNPLSCRVWTISLLNARSLRLHFNDVLKDPITKSSDLLMYTETNTYNHQANMMNILDYKQEIVPKDTDKKRHGLACYWRNTISCARKLAFEGQNIEILQMDFKDFMIILLYRSPSLPLSLLMSDLKDLFSSLDVHQQRTIILGDFNVDALGDNYTQLSELMGRHNFTNINSVKTHIQGSCLDHVYLSSDLLTTYHACYAHPSYYSDHFHVTLQLQRSLGYE</sequence>
<dbReference type="SUPFAM" id="SSF56219">
    <property type="entry name" value="DNase I-like"/>
    <property type="match status" value="1"/>
</dbReference>
<dbReference type="InterPro" id="IPR003593">
    <property type="entry name" value="AAA+_ATPase"/>
</dbReference>
<dbReference type="PANTHER" id="PTHR47642:SF8">
    <property type="entry name" value="ATP-DEPENDENT DNA HELICASE"/>
    <property type="match status" value="1"/>
</dbReference>
<dbReference type="Pfam" id="PF20209">
    <property type="entry name" value="DUF6570"/>
    <property type="match status" value="1"/>
</dbReference>
<evidence type="ECO:0000256" key="1">
    <source>
        <dbReference type="RuleBase" id="RU363044"/>
    </source>
</evidence>
<dbReference type="GO" id="GO:0005524">
    <property type="term" value="F:ATP binding"/>
    <property type="evidence" value="ECO:0007669"/>
    <property type="project" value="UniProtKB-KW"/>
</dbReference>
<dbReference type="InterPro" id="IPR027417">
    <property type="entry name" value="P-loop_NTPase"/>
</dbReference>
<comment type="caution">
    <text evidence="4">The sequence shown here is derived from an EMBL/GenBank/DDBJ whole genome shotgun (WGS) entry which is preliminary data.</text>
</comment>
<dbReference type="Proteomes" id="UP001186944">
    <property type="component" value="Unassembled WGS sequence"/>
</dbReference>
<dbReference type="CDD" id="cd18809">
    <property type="entry name" value="SF1_C_RecD"/>
    <property type="match status" value="1"/>
</dbReference>
<evidence type="ECO:0000259" key="3">
    <source>
        <dbReference type="SMART" id="SM00382"/>
    </source>
</evidence>
<comment type="cofactor">
    <cofactor evidence="1">
        <name>Mg(2+)</name>
        <dbReference type="ChEBI" id="CHEBI:18420"/>
    </cofactor>
</comment>
<gene>
    <name evidence="4" type="ORF">FSP39_024762</name>
</gene>
<dbReference type="EC" id="5.6.2.3" evidence="1"/>
<evidence type="ECO:0000313" key="5">
    <source>
        <dbReference type="Proteomes" id="UP001186944"/>
    </source>
</evidence>
<dbReference type="GO" id="GO:0043139">
    <property type="term" value="F:5'-3' DNA helicase activity"/>
    <property type="evidence" value="ECO:0007669"/>
    <property type="project" value="UniProtKB-EC"/>
</dbReference>
<dbReference type="Pfam" id="PF03372">
    <property type="entry name" value="Exo_endo_phos"/>
    <property type="match status" value="1"/>
</dbReference>
<feature type="domain" description="AAA+ ATPase" evidence="3">
    <location>
        <begin position="1047"/>
        <end position="1212"/>
    </location>
</feature>
<protein>
    <recommendedName>
        <fullName evidence="1">ATP-dependent DNA helicase</fullName>
        <ecNumber evidence="1">5.6.2.3</ecNumber>
    </recommendedName>
</protein>
<reference evidence="4" key="1">
    <citation type="submission" date="2019-08" db="EMBL/GenBank/DDBJ databases">
        <title>The improved chromosome-level genome for the pearl oyster Pinctada fucata martensii using PacBio sequencing and Hi-C.</title>
        <authorList>
            <person name="Zheng Z."/>
        </authorList>
    </citation>
    <scope>NUCLEOTIDE SEQUENCE</scope>
    <source>
        <strain evidence="4">ZZ-2019</strain>
        <tissue evidence="4">Adductor muscle</tissue>
    </source>
</reference>
<organism evidence="4 5">
    <name type="scientific">Pinctada imbricata</name>
    <name type="common">Atlantic pearl-oyster</name>
    <name type="synonym">Pinctada martensii</name>
    <dbReference type="NCBI Taxonomy" id="66713"/>
    <lineage>
        <taxon>Eukaryota</taxon>
        <taxon>Metazoa</taxon>
        <taxon>Spiralia</taxon>
        <taxon>Lophotrochozoa</taxon>
        <taxon>Mollusca</taxon>
        <taxon>Bivalvia</taxon>
        <taxon>Autobranchia</taxon>
        <taxon>Pteriomorphia</taxon>
        <taxon>Pterioida</taxon>
        <taxon>Pterioidea</taxon>
        <taxon>Pteriidae</taxon>
        <taxon>Pinctada</taxon>
    </lineage>
</organism>
<keyword evidence="1" id="KW-0067">ATP-binding</keyword>
<dbReference type="PANTHER" id="PTHR47642">
    <property type="entry name" value="ATP-DEPENDENT DNA HELICASE"/>
    <property type="match status" value="1"/>
</dbReference>
<comment type="catalytic activity">
    <reaction evidence="1">
        <text>ATP + H2O = ADP + phosphate + H(+)</text>
        <dbReference type="Rhea" id="RHEA:13065"/>
        <dbReference type="ChEBI" id="CHEBI:15377"/>
        <dbReference type="ChEBI" id="CHEBI:15378"/>
        <dbReference type="ChEBI" id="CHEBI:30616"/>
        <dbReference type="ChEBI" id="CHEBI:43474"/>
        <dbReference type="ChEBI" id="CHEBI:456216"/>
        <dbReference type="EC" id="5.6.2.3"/>
    </reaction>
</comment>
<dbReference type="EMBL" id="VSWD01000009">
    <property type="protein sequence ID" value="KAK3094153.1"/>
    <property type="molecule type" value="Genomic_DNA"/>
</dbReference>
<dbReference type="GO" id="GO:0016787">
    <property type="term" value="F:hydrolase activity"/>
    <property type="evidence" value="ECO:0007669"/>
    <property type="project" value="UniProtKB-KW"/>
</dbReference>
<dbReference type="SUPFAM" id="SSF52540">
    <property type="entry name" value="P-loop containing nucleoside triphosphate hydrolases"/>
    <property type="match status" value="2"/>
</dbReference>